<dbReference type="EMBL" id="NUBY01000119">
    <property type="protein sequence ID" value="PEQ01697.1"/>
    <property type="molecule type" value="Genomic_DNA"/>
</dbReference>
<dbReference type="InterPro" id="IPR048009">
    <property type="entry name" value="NGRR_dom"/>
</dbReference>
<evidence type="ECO:0000313" key="2">
    <source>
        <dbReference type="EMBL" id="PEQ01697.1"/>
    </source>
</evidence>
<feature type="region of interest" description="Disordered" evidence="1">
    <location>
        <begin position="213"/>
        <end position="324"/>
    </location>
</feature>
<accession>A0A2A8HBC0</accession>
<evidence type="ECO:0000256" key="1">
    <source>
        <dbReference type="SAM" id="MobiDB-lite"/>
    </source>
</evidence>
<dbReference type="PANTHER" id="PTHR24637">
    <property type="entry name" value="COLLAGEN"/>
    <property type="match status" value="1"/>
</dbReference>
<dbReference type="InterPro" id="IPR008160">
    <property type="entry name" value="Collagen"/>
</dbReference>
<evidence type="ECO:0008006" key="4">
    <source>
        <dbReference type="Google" id="ProtNLM"/>
    </source>
</evidence>
<proteinExistence type="predicted"/>
<dbReference type="Gene3D" id="2.60.120.40">
    <property type="match status" value="1"/>
</dbReference>
<organism evidence="2 3">
    <name type="scientific">Bacillus toyonensis</name>
    <dbReference type="NCBI Taxonomy" id="155322"/>
    <lineage>
        <taxon>Bacteria</taxon>
        <taxon>Bacillati</taxon>
        <taxon>Bacillota</taxon>
        <taxon>Bacilli</taxon>
        <taxon>Bacillales</taxon>
        <taxon>Bacillaceae</taxon>
        <taxon>Bacillus</taxon>
        <taxon>Bacillus cereus group</taxon>
    </lineage>
</organism>
<dbReference type="AlphaFoldDB" id="A0A2A8HBC0"/>
<dbReference type="Pfam" id="PF01391">
    <property type="entry name" value="Collagen"/>
    <property type="match status" value="1"/>
</dbReference>
<dbReference type="PANTHER" id="PTHR24637:SF422">
    <property type="entry name" value="COLLAGEN IV NC1 DOMAIN-CONTAINING PROTEIN"/>
    <property type="match status" value="1"/>
</dbReference>
<gene>
    <name evidence="2" type="ORF">CN585_20935</name>
</gene>
<dbReference type="InterPro" id="IPR008983">
    <property type="entry name" value="Tumour_necrosis_fac-like_dom"/>
</dbReference>
<feature type="non-terminal residue" evidence="2">
    <location>
        <position position="1"/>
    </location>
</feature>
<comment type="caution">
    <text evidence="2">The sequence shown here is derived from an EMBL/GenBank/DDBJ whole genome shotgun (WGS) entry which is preliminary data.</text>
</comment>
<dbReference type="NCBIfam" id="NF033172">
    <property type="entry name" value="N_to_GlyXaaXaa"/>
    <property type="match status" value="1"/>
</dbReference>
<evidence type="ECO:0000313" key="3">
    <source>
        <dbReference type="Proteomes" id="UP000220841"/>
    </source>
</evidence>
<feature type="compositionally biased region" description="Low complexity" evidence="1">
    <location>
        <begin position="243"/>
        <end position="315"/>
    </location>
</feature>
<reference evidence="2 3" key="1">
    <citation type="submission" date="2017-09" db="EMBL/GenBank/DDBJ databases">
        <title>Large-scale bioinformatics analysis of Bacillus genomes uncovers conserved roles of natural products in bacterial physiology.</title>
        <authorList>
            <consortium name="Agbiome Team Llc"/>
            <person name="Bleich R.M."/>
            <person name="Grubbs K.J."/>
            <person name="Santa Maria K.C."/>
            <person name="Allen S.E."/>
            <person name="Farag S."/>
            <person name="Shank E.A."/>
            <person name="Bowers A."/>
        </authorList>
    </citation>
    <scope>NUCLEOTIDE SEQUENCE [LARGE SCALE GENOMIC DNA]</scope>
    <source>
        <strain evidence="2 3">AFS021349</strain>
    </source>
</reference>
<dbReference type="Proteomes" id="UP000220841">
    <property type="component" value="Unassembled WGS sequence"/>
</dbReference>
<sequence length="460" mass="48287">GHLFRMSIILQRMRDVPLGSKNHLGRIYFGYNVSISFQKRAVCNKIVASLSSRTSNHENKERKHMTNEKKEFPNLLIPEMVPTIPITPDQEAALLNLIQQMQTAITAYLNNPNPGNTVALQTSLMNLYNFLLNQFPTQQGRDATRYTLFLTSGLSARLNTAKPTDVSQIAAMLQSLYTTLSILISEFVMTNVVRNQILNILATLTSTTANFSGGGGAGATGPTGATGPQGDQGLQGPEGRQGDQGPTGPQGTQGLQGPEGRQGDQGPTGPQGTQGLQGPEGRQGDQGPTGPQGDQGLQGPTGPQGDQGPTGATGDAPVNLSEIGEFYGPPVTPILSQNALIPLNTVAFNTGGFILNNNTITINNPGIYQIFSSIPITISPSGVQLNSYGISINGNPPTINQIAFVSNDASAISGISLSKSNIIQVTTSGTTLSLVVVSTQLELSAGANIGRVTLNITKIG</sequence>
<protein>
    <recommendedName>
        <fullName evidence="4">Collagen-like protein</fullName>
    </recommendedName>
</protein>
<feature type="compositionally biased region" description="Low complexity" evidence="1">
    <location>
        <begin position="222"/>
        <end position="232"/>
    </location>
</feature>
<name>A0A2A8HBC0_9BACI</name>